<accession>A0A397GMB1</accession>
<dbReference type="InterPro" id="IPR023198">
    <property type="entry name" value="PGP-like_dom2"/>
</dbReference>
<dbReference type="InterPro" id="IPR036412">
    <property type="entry name" value="HAD-like_sf"/>
</dbReference>
<dbReference type="InterPro" id="IPR023214">
    <property type="entry name" value="HAD_sf"/>
</dbReference>
<dbReference type="SMART" id="SM01017">
    <property type="entry name" value="Arrestin_C"/>
    <property type="match status" value="1"/>
</dbReference>
<feature type="domain" description="Arrestin C-terminal-like" evidence="2">
    <location>
        <begin position="204"/>
        <end position="344"/>
    </location>
</feature>
<name>A0A397GMB1_ASPTH</name>
<dbReference type="Proteomes" id="UP000215305">
    <property type="component" value="Unassembled WGS sequence"/>
</dbReference>
<dbReference type="Pfam" id="PF13419">
    <property type="entry name" value="HAD_2"/>
    <property type="match status" value="1"/>
</dbReference>
<dbReference type="GeneID" id="38128548"/>
<dbReference type="Gene3D" id="1.10.150.240">
    <property type="entry name" value="Putative phosphatase, domain 2"/>
    <property type="match status" value="1"/>
</dbReference>
<comment type="caution">
    <text evidence="3">The sequence shown here is derived from an EMBL/GenBank/DDBJ whole genome shotgun (WGS) entry which is preliminary data.</text>
</comment>
<feature type="compositionally biased region" description="Low complexity" evidence="1">
    <location>
        <begin position="419"/>
        <end position="434"/>
    </location>
</feature>
<evidence type="ECO:0000313" key="3">
    <source>
        <dbReference type="EMBL" id="RHZ50674.1"/>
    </source>
</evidence>
<dbReference type="Gene3D" id="3.40.50.1000">
    <property type="entry name" value="HAD superfamily/HAD-like"/>
    <property type="match status" value="1"/>
</dbReference>
<reference evidence="3" key="1">
    <citation type="submission" date="2018-08" db="EMBL/GenBank/DDBJ databases">
        <title>Draft genome sequence of azole-resistant Aspergillus thermomutatus (Neosartorya pseudofischeri) strain HMR AF 39, isolated from a human nasal aspirate.</title>
        <authorList>
            <person name="Parent-Michaud M."/>
            <person name="Dufresne P.J."/>
            <person name="Fournier E."/>
            <person name="Martineau C."/>
            <person name="Moreira S."/>
            <person name="Perkins V."/>
            <person name="De Repentigny L."/>
            <person name="Dufresne S.F."/>
        </authorList>
    </citation>
    <scope>NUCLEOTIDE SEQUENCE [LARGE SCALE GENOMIC DNA]</scope>
    <source>
        <strain evidence="3">HMR AF 39</strain>
    </source>
</reference>
<dbReference type="SUPFAM" id="SSF56784">
    <property type="entry name" value="HAD-like"/>
    <property type="match status" value="1"/>
</dbReference>
<dbReference type="AlphaFoldDB" id="A0A397GMB1"/>
<gene>
    <name evidence="3" type="ORF">CDV56_106574</name>
</gene>
<protein>
    <recommendedName>
        <fullName evidence="2">Arrestin C-terminal-like domain-containing protein</fullName>
    </recommendedName>
</protein>
<evidence type="ECO:0000313" key="4">
    <source>
        <dbReference type="Proteomes" id="UP000215305"/>
    </source>
</evidence>
<evidence type="ECO:0000259" key="2">
    <source>
        <dbReference type="SMART" id="SM01017"/>
    </source>
</evidence>
<dbReference type="PANTHER" id="PTHR43481">
    <property type="entry name" value="FRUCTOSE-1-PHOSPHATE PHOSPHATASE"/>
    <property type="match status" value="1"/>
</dbReference>
<organism evidence="3 4">
    <name type="scientific">Aspergillus thermomutatus</name>
    <name type="common">Neosartorya pseudofischeri</name>
    <dbReference type="NCBI Taxonomy" id="41047"/>
    <lineage>
        <taxon>Eukaryota</taxon>
        <taxon>Fungi</taxon>
        <taxon>Dikarya</taxon>
        <taxon>Ascomycota</taxon>
        <taxon>Pezizomycotina</taxon>
        <taxon>Eurotiomycetes</taxon>
        <taxon>Eurotiomycetidae</taxon>
        <taxon>Eurotiales</taxon>
        <taxon>Aspergillaceae</taxon>
        <taxon>Aspergillus</taxon>
        <taxon>Aspergillus subgen. Fumigati</taxon>
    </lineage>
</organism>
<dbReference type="InterPro" id="IPR041492">
    <property type="entry name" value="HAD_2"/>
</dbReference>
<dbReference type="Pfam" id="PF02752">
    <property type="entry name" value="Arrestin_C"/>
    <property type="match status" value="1"/>
</dbReference>
<evidence type="ECO:0000256" key="1">
    <source>
        <dbReference type="SAM" id="MobiDB-lite"/>
    </source>
</evidence>
<dbReference type="RefSeq" id="XP_026612806.1">
    <property type="nucleotide sequence ID" value="XM_026760193.1"/>
</dbReference>
<dbReference type="InterPro" id="IPR011022">
    <property type="entry name" value="Arrestin_C-like"/>
</dbReference>
<dbReference type="OrthoDB" id="2333384at2759"/>
<keyword evidence="4" id="KW-1185">Reference proteome</keyword>
<dbReference type="InterPro" id="IPR051806">
    <property type="entry name" value="HAD-like_SPP"/>
</dbReference>
<proteinExistence type="predicted"/>
<feature type="region of interest" description="Disordered" evidence="1">
    <location>
        <begin position="393"/>
        <end position="434"/>
    </location>
</feature>
<dbReference type="GO" id="GO:0050308">
    <property type="term" value="F:sugar-phosphatase activity"/>
    <property type="evidence" value="ECO:0007669"/>
    <property type="project" value="TreeGrafter"/>
</dbReference>
<dbReference type="PANTHER" id="PTHR43481:SF4">
    <property type="entry name" value="GLYCEROL-1-PHOSPHATE PHOSPHOHYDROLASE 1-RELATED"/>
    <property type="match status" value="1"/>
</dbReference>
<dbReference type="STRING" id="41047.A0A397GMB1"/>
<sequence>MEARIPSLGSSTAVEIPGARRLLELLSSHQVLYAIMTLAIKALLDGWLAVLQLPRPQDVTVAGDIKIRKQDPEGYSKVWEKLLQSRSAPGQVLMMEDAPAGIEAGKAAGRKVLAVATTHTMEQLKAAGADWVPDNYEYPFQFSLSGRMLESVEGLDDSYIRYTLKAQICGMTGKSTMEIHRHIRLYREHPSLRFPEPKVIENFWPEKVIYNVSVPSQAWAFGGVIPLTVRFIPLRKGLRLDTILSRLVEYQKTTRPVPSSRSRDVVLDEYQAPNSGELDIVHDGGDWYQVTRRLQLPQSTRHCLQSVLNGLMPVTHCLNVQIGLKNPEGHTSLIRLNIPVFIHFIQAFTAVNQNTFLNLESPASTLNTPWEFLPRYEDHVRDPKPDEVNFISELPADDEGEGESLPNYSAAPELSQVPSYSTAIRSSTSSPVPF</sequence>
<dbReference type="VEuPathDB" id="FungiDB:CDV56_106574"/>
<dbReference type="EMBL" id="NKHU02000157">
    <property type="protein sequence ID" value="RHZ50674.1"/>
    <property type="molecule type" value="Genomic_DNA"/>
</dbReference>